<dbReference type="PANTHER" id="PTHR38340:SF1">
    <property type="entry name" value="S-LAYER PROTEIN"/>
    <property type="match status" value="1"/>
</dbReference>
<comment type="caution">
    <text evidence="4">The sequence shown here is derived from an EMBL/GenBank/DDBJ whole genome shotgun (WGS) entry which is preliminary data.</text>
</comment>
<feature type="signal peptide" evidence="3">
    <location>
        <begin position="1"/>
        <end position="29"/>
    </location>
</feature>
<dbReference type="InterPro" id="IPR050557">
    <property type="entry name" value="RTX_toxin/Mannuronan_C5-epim"/>
</dbReference>
<dbReference type="PANTHER" id="PTHR38340">
    <property type="entry name" value="S-LAYER PROTEIN"/>
    <property type="match status" value="1"/>
</dbReference>
<accession>A0A2T0JGG9</accession>
<dbReference type="EMBL" id="PVMZ01000043">
    <property type="protein sequence ID" value="PRX06666.1"/>
    <property type="molecule type" value="Genomic_DNA"/>
</dbReference>
<name>A0A2T0JGG9_9ACTN</name>
<proteinExistence type="predicted"/>
<dbReference type="Gene3D" id="2.150.10.10">
    <property type="entry name" value="Serralysin-like metalloprotease, C-terminal"/>
    <property type="match status" value="2"/>
</dbReference>
<dbReference type="InterPro" id="IPR001343">
    <property type="entry name" value="Hemolysn_Ca-bd"/>
</dbReference>
<dbReference type="Pfam" id="PF00353">
    <property type="entry name" value="HemolysinCabind"/>
    <property type="match status" value="5"/>
</dbReference>
<evidence type="ECO:0000256" key="2">
    <source>
        <dbReference type="ARBA" id="ARBA00022525"/>
    </source>
</evidence>
<evidence type="ECO:0000313" key="4">
    <source>
        <dbReference type="EMBL" id="PRX06666.1"/>
    </source>
</evidence>
<keyword evidence="5" id="KW-1185">Reference proteome</keyword>
<dbReference type="GO" id="GO:0005509">
    <property type="term" value="F:calcium ion binding"/>
    <property type="evidence" value="ECO:0007669"/>
    <property type="project" value="InterPro"/>
</dbReference>
<dbReference type="RefSeq" id="WP_170154319.1">
    <property type="nucleotide sequence ID" value="NZ_BOMO01000185.1"/>
</dbReference>
<dbReference type="GO" id="GO:0005576">
    <property type="term" value="C:extracellular region"/>
    <property type="evidence" value="ECO:0007669"/>
    <property type="project" value="UniProtKB-SubCell"/>
</dbReference>
<evidence type="ECO:0000313" key="5">
    <source>
        <dbReference type="Proteomes" id="UP000239415"/>
    </source>
</evidence>
<dbReference type="PRINTS" id="PR00313">
    <property type="entry name" value="CABNDNGRPT"/>
</dbReference>
<organism evidence="4 5">
    <name type="scientific">Actinoplanes italicus</name>
    <dbReference type="NCBI Taxonomy" id="113567"/>
    <lineage>
        <taxon>Bacteria</taxon>
        <taxon>Bacillati</taxon>
        <taxon>Actinomycetota</taxon>
        <taxon>Actinomycetes</taxon>
        <taxon>Micromonosporales</taxon>
        <taxon>Micromonosporaceae</taxon>
        <taxon>Actinoplanes</taxon>
    </lineage>
</organism>
<dbReference type="AlphaFoldDB" id="A0A2T0JGG9"/>
<dbReference type="SUPFAM" id="SSF51120">
    <property type="entry name" value="beta-Roll"/>
    <property type="match status" value="2"/>
</dbReference>
<keyword evidence="3" id="KW-0732">Signal</keyword>
<evidence type="ECO:0000256" key="3">
    <source>
        <dbReference type="SAM" id="SignalP"/>
    </source>
</evidence>
<protein>
    <submittedName>
        <fullName evidence="4">Hemolysin type calcium-binding protein</fullName>
    </submittedName>
</protein>
<keyword evidence="2" id="KW-0964">Secreted</keyword>
<dbReference type="InterPro" id="IPR011049">
    <property type="entry name" value="Serralysin-like_metalloprot_C"/>
</dbReference>
<comment type="subcellular location">
    <subcellularLocation>
        <location evidence="1">Secreted</location>
    </subcellularLocation>
</comment>
<dbReference type="PROSITE" id="PS00330">
    <property type="entry name" value="HEMOLYSIN_CALCIUM"/>
    <property type="match status" value="1"/>
</dbReference>
<sequence length="366" mass="37508">MSRSTWLARAGLAALVVGAVGVVATPAQAASTGVVSVYGGTKVQYKAGSGHQNRVLLSRSGNTITVDDRVSIKAGTGCKAVKGDKTKVRCTLKTAPTRVHVRTYDRNDTIVNSTGLAMTAVGGTGSDKITGGTRGDILYGDLGGDQIWGLGGNDRIYGSPQNDKLYGGDGADWIEDGHGRDLVRSGNGDDQIFGGGGKDVYYGDAGADRISMNQYPASVADADRILGGAGSDTVHYSYDSAVSMDADGVADDGRKGEGDNLATDVENLVGGFGNDRIVGSAGPNMLEGVGGNDTIYGLGGNDVLYGGPGTDKMYGGAGDDWLTGEDWDANRTSDLLDGGANGTDGDSCLRWTNDQTVGCEYVTAGS</sequence>
<dbReference type="Proteomes" id="UP000239415">
    <property type="component" value="Unassembled WGS sequence"/>
</dbReference>
<gene>
    <name evidence="4" type="ORF">CLV67_14346</name>
</gene>
<feature type="chain" id="PRO_5015480184" evidence="3">
    <location>
        <begin position="30"/>
        <end position="366"/>
    </location>
</feature>
<dbReference type="InterPro" id="IPR018511">
    <property type="entry name" value="Hemolysin-typ_Ca-bd_CS"/>
</dbReference>
<reference evidence="4 5" key="1">
    <citation type="submission" date="2018-03" db="EMBL/GenBank/DDBJ databases">
        <title>Genomic Encyclopedia of Archaeal and Bacterial Type Strains, Phase II (KMG-II): from individual species to whole genera.</title>
        <authorList>
            <person name="Goeker M."/>
        </authorList>
    </citation>
    <scope>NUCLEOTIDE SEQUENCE [LARGE SCALE GENOMIC DNA]</scope>
    <source>
        <strain evidence="4 5">DSM 43146</strain>
    </source>
</reference>
<evidence type="ECO:0000256" key="1">
    <source>
        <dbReference type="ARBA" id="ARBA00004613"/>
    </source>
</evidence>